<feature type="region of interest" description="Disordered" evidence="1">
    <location>
        <begin position="92"/>
        <end position="148"/>
    </location>
</feature>
<protein>
    <submittedName>
        <fullName evidence="2">Uncharacterized protein</fullName>
    </submittedName>
</protein>
<evidence type="ECO:0000313" key="3">
    <source>
        <dbReference type="Proteomes" id="UP000780801"/>
    </source>
</evidence>
<name>A0A9P6FMS4_9FUNG</name>
<evidence type="ECO:0000256" key="1">
    <source>
        <dbReference type="SAM" id="MobiDB-lite"/>
    </source>
</evidence>
<evidence type="ECO:0000313" key="2">
    <source>
        <dbReference type="EMBL" id="KAF9578087.1"/>
    </source>
</evidence>
<dbReference type="EMBL" id="JAABOA010004019">
    <property type="protein sequence ID" value="KAF9578087.1"/>
    <property type="molecule type" value="Genomic_DNA"/>
</dbReference>
<keyword evidence="3" id="KW-1185">Reference proteome</keyword>
<sequence length="213" mass="22958">MATTTDELSKFSNESLHSYSFTNAAHEKSFVEGRRSIFYRSIDFMKQKIKGWQVPISNVFPASASTTPTDAFSSSSIGAYPSPTPSSVSVFAEPGLDGSGHLSKPKLKRTMTDIPTTKSSGNKIDGSHSSSGMSGSGGKDHSQQRPARPLSVATISTMGNYMFGYHGSELTTMTILDLVASPYKEKLETLLHHQSQDGSLDSKDEHVLLCGKV</sequence>
<dbReference type="Proteomes" id="UP000780801">
    <property type="component" value="Unassembled WGS sequence"/>
</dbReference>
<dbReference type="OrthoDB" id="10252171at2759"/>
<accession>A0A9P6FMS4</accession>
<feature type="non-terminal residue" evidence="2">
    <location>
        <position position="1"/>
    </location>
</feature>
<gene>
    <name evidence="2" type="ORF">BGW38_006315</name>
</gene>
<proteinExistence type="predicted"/>
<feature type="compositionally biased region" description="Polar residues" evidence="1">
    <location>
        <begin position="113"/>
        <end position="122"/>
    </location>
</feature>
<comment type="caution">
    <text evidence="2">The sequence shown here is derived from an EMBL/GenBank/DDBJ whole genome shotgun (WGS) entry which is preliminary data.</text>
</comment>
<dbReference type="AlphaFoldDB" id="A0A9P6FMS4"/>
<reference evidence="2" key="1">
    <citation type="journal article" date="2020" name="Fungal Divers.">
        <title>Resolving the Mortierellaceae phylogeny through synthesis of multi-gene phylogenetics and phylogenomics.</title>
        <authorList>
            <person name="Vandepol N."/>
            <person name="Liber J."/>
            <person name="Desiro A."/>
            <person name="Na H."/>
            <person name="Kennedy M."/>
            <person name="Barry K."/>
            <person name="Grigoriev I.V."/>
            <person name="Miller A.N."/>
            <person name="O'Donnell K."/>
            <person name="Stajich J.E."/>
            <person name="Bonito G."/>
        </authorList>
    </citation>
    <scope>NUCLEOTIDE SEQUENCE</scope>
    <source>
        <strain evidence="2">KOD1015</strain>
    </source>
</reference>
<organism evidence="2 3">
    <name type="scientific">Lunasporangiospora selenospora</name>
    <dbReference type="NCBI Taxonomy" id="979761"/>
    <lineage>
        <taxon>Eukaryota</taxon>
        <taxon>Fungi</taxon>
        <taxon>Fungi incertae sedis</taxon>
        <taxon>Mucoromycota</taxon>
        <taxon>Mortierellomycotina</taxon>
        <taxon>Mortierellomycetes</taxon>
        <taxon>Mortierellales</taxon>
        <taxon>Mortierellaceae</taxon>
        <taxon>Lunasporangiospora</taxon>
    </lineage>
</organism>